<proteinExistence type="predicted"/>
<dbReference type="OrthoDB" id="2394875at2759"/>
<sequence length="451" mass="52836">MSKLNGDVLCLIFEELRDDEKALLSCLSINKTFCEIIIPILWKNPWKFLRKGKDRLLLNVILSHLSNESKNNLIQNNILINSYQRPLFDYISFCRHLNLNVIQRIIYSLHEESKAKIIENELLNLFISENMKYTHLYLPYQFNFQIHCILGANSCLSEIKFLSCNASVENNVLDGLTEICKLIKEVEIYFERCNNYGISRLIETQKKLFSICLLDSYKNYGSFHEIIENSLIKHANTIQYLRIQKPPVTNILSSFVNLKVLELEFNGDNRVYKYLEKLFLPFLQILRTRFVPINILINLIKNTTGTLIDISIKSSMSNSVDNNKKIIESIYQKCPNLKYLKLLLRNKGILELEKLLITCQYLDELCLFDYDEIDLNNLFKILARSSPTGLFKFKFSFSQIEFDSLELFFDNWKGRHPMILQFERQTEDIDVLIEKYKSEGIIKSYSGGLVL</sequence>
<evidence type="ECO:0000313" key="1">
    <source>
        <dbReference type="EMBL" id="GBC10269.1"/>
    </source>
</evidence>
<dbReference type="AlphaFoldDB" id="A0A2Z6SQS1"/>
<reference evidence="2" key="2">
    <citation type="submission" date="2019-10" db="EMBL/GenBank/DDBJ databases">
        <title>Conservation and host-specific expression of non-tandemly repeated heterogenous ribosome RNA gene in arbuscular mycorrhizal fungi.</title>
        <authorList>
            <person name="Maeda T."/>
            <person name="Kobayashi Y."/>
            <person name="Nakagawa T."/>
            <person name="Ezawa T."/>
            <person name="Yamaguchi K."/>
            <person name="Bino T."/>
            <person name="Nishimoto Y."/>
            <person name="Shigenobu S."/>
            <person name="Kawaguchi M."/>
        </authorList>
    </citation>
    <scope>NUCLEOTIDE SEQUENCE</scope>
    <source>
        <strain evidence="2">HR1</strain>
    </source>
</reference>
<accession>A0A2Z6SQS1</accession>
<name>A0A2Z6SQS1_9GLOM</name>
<evidence type="ECO:0000313" key="3">
    <source>
        <dbReference type="Proteomes" id="UP000247702"/>
    </source>
</evidence>
<evidence type="ECO:0008006" key="4">
    <source>
        <dbReference type="Google" id="ProtNLM"/>
    </source>
</evidence>
<dbReference type="Proteomes" id="UP000247702">
    <property type="component" value="Unassembled WGS sequence"/>
</dbReference>
<protein>
    <recommendedName>
        <fullName evidence="4">F-box domain-containing protein</fullName>
    </recommendedName>
</protein>
<dbReference type="EMBL" id="BLAL01000012">
    <property type="protein sequence ID" value="GES74657.1"/>
    <property type="molecule type" value="Genomic_DNA"/>
</dbReference>
<evidence type="ECO:0000313" key="2">
    <source>
        <dbReference type="EMBL" id="GES74657.1"/>
    </source>
</evidence>
<dbReference type="Proteomes" id="UP000615446">
    <property type="component" value="Unassembled WGS sequence"/>
</dbReference>
<reference evidence="1 3" key="1">
    <citation type="submission" date="2017-11" db="EMBL/GenBank/DDBJ databases">
        <title>The genome of Rhizophagus clarus HR1 reveals common genetic basis of auxotrophy among arbuscular mycorrhizal fungi.</title>
        <authorList>
            <person name="Kobayashi Y."/>
        </authorList>
    </citation>
    <scope>NUCLEOTIDE SEQUENCE [LARGE SCALE GENOMIC DNA]</scope>
    <source>
        <strain evidence="1 3">HR1</strain>
    </source>
</reference>
<comment type="caution">
    <text evidence="1">The sequence shown here is derived from an EMBL/GenBank/DDBJ whole genome shotgun (WGS) entry which is preliminary data.</text>
</comment>
<gene>
    <name evidence="2" type="ORF">RCL2_000212600</name>
    <name evidence="1" type="ORF">RclHR1_00950006</name>
</gene>
<organism evidence="1 3">
    <name type="scientific">Rhizophagus clarus</name>
    <dbReference type="NCBI Taxonomy" id="94130"/>
    <lineage>
        <taxon>Eukaryota</taxon>
        <taxon>Fungi</taxon>
        <taxon>Fungi incertae sedis</taxon>
        <taxon>Mucoromycota</taxon>
        <taxon>Glomeromycotina</taxon>
        <taxon>Glomeromycetes</taxon>
        <taxon>Glomerales</taxon>
        <taxon>Glomeraceae</taxon>
        <taxon>Rhizophagus</taxon>
    </lineage>
</organism>
<keyword evidence="3" id="KW-1185">Reference proteome</keyword>
<dbReference type="EMBL" id="BEXD01004370">
    <property type="protein sequence ID" value="GBC10269.1"/>
    <property type="molecule type" value="Genomic_DNA"/>
</dbReference>